<sequence>MVKQCSPAHNIFERVSKCYVEKQQPHDVSIPNIRLTVSATGLAFGSVHQANANQNQIACFYFSCNFSSKSNHHQSQAIVREEIQKNLRPVRIVGHQSMASSWRRSIGNVRSFIGNSMGGLRGGQSAASWVVAGTIAYFLWIKPEQDLKKEQEARAALAMADTNQYVEKRKPIADPQVTGLIYGNKNGTDKSED</sequence>
<evidence type="ECO:0000313" key="7">
    <source>
        <dbReference type="Proteomes" id="UP000434276"/>
    </source>
</evidence>
<evidence type="ECO:0000313" key="2">
    <source>
        <dbReference type="EMBL" id="CAA0374387.1"/>
    </source>
</evidence>
<evidence type="ECO:0000313" key="6">
    <source>
        <dbReference type="Proteomes" id="UP000426265"/>
    </source>
</evidence>
<reference evidence="5" key="1">
    <citation type="journal article" date="2016" name="Proc. Natl. Acad. Sci. U.S.A.">
        <title>Chromosome-level assembly of Arabidopsis thaliana Ler reveals the extent of translocation and inversion polymorphisms.</title>
        <authorList>
            <person name="Zapata L."/>
            <person name="Ding J."/>
            <person name="Willing E.M."/>
            <person name="Hartwig B."/>
            <person name="Bezdan D."/>
            <person name="Jiao W.B."/>
            <person name="Patel V."/>
            <person name="Velikkakam James G."/>
            <person name="Koornneef M."/>
            <person name="Ossowski S."/>
            <person name="Schneeberger K."/>
        </authorList>
    </citation>
    <scope>NUCLEOTIDE SEQUENCE [LARGE SCALE GENOMIC DNA]</scope>
    <source>
        <strain evidence="5">cv. Landsberg erecta</strain>
    </source>
</reference>
<dbReference type="Proteomes" id="UP000434276">
    <property type="component" value="Unassembled WGS sequence"/>
</dbReference>
<dbReference type="Proteomes" id="UP000078284">
    <property type="component" value="Chromosome 2"/>
</dbReference>
<dbReference type="AlphaFoldDB" id="A0A178VSC0"/>
<dbReference type="Proteomes" id="UP000426265">
    <property type="component" value="Unassembled WGS sequence"/>
</dbReference>
<dbReference type="RefSeq" id="NP_850214.1">
    <property type="nucleotide sequence ID" value="NM_179883.3"/>
</dbReference>
<evidence type="ECO:0000313" key="4">
    <source>
        <dbReference type="EMBL" id="VYS54334.1"/>
    </source>
</evidence>
<evidence type="ECO:0000313" key="3">
    <source>
        <dbReference type="EMBL" id="OAP08045.1"/>
    </source>
</evidence>
<organism evidence="3 5">
    <name type="scientific">Arabidopsis thaliana</name>
    <name type="common">Mouse-ear cress</name>
    <dbReference type="NCBI Taxonomy" id="3702"/>
    <lineage>
        <taxon>Eukaryota</taxon>
        <taxon>Viridiplantae</taxon>
        <taxon>Streptophyta</taxon>
        <taxon>Embryophyta</taxon>
        <taxon>Tracheophyta</taxon>
        <taxon>Spermatophyta</taxon>
        <taxon>Magnoliopsida</taxon>
        <taxon>eudicotyledons</taxon>
        <taxon>Gunneridae</taxon>
        <taxon>Pentapetalae</taxon>
        <taxon>rosids</taxon>
        <taxon>malvids</taxon>
        <taxon>Brassicales</taxon>
        <taxon>Brassicaceae</taxon>
        <taxon>Camelineae</taxon>
        <taxon>Arabidopsis</taxon>
    </lineage>
</organism>
<evidence type="ECO:0000313" key="5">
    <source>
        <dbReference type="Proteomes" id="UP000078284"/>
    </source>
</evidence>
<reference evidence="3" key="2">
    <citation type="submission" date="2016-03" db="EMBL/GenBank/DDBJ databases">
        <title>Full-length assembly of Arabidopsis thaliana Ler reveals the complement of translocations and inversions.</title>
        <authorList>
            <person name="Zapata L."/>
            <person name="Schneeberger K."/>
            <person name="Ossowski S."/>
        </authorList>
    </citation>
    <scope>NUCLEOTIDE SEQUENCE [LARGE SCALE GENOMIC DNA]</scope>
    <source>
        <tissue evidence="3">Leaf</tissue>
    </source>
</reference>
<reference evidence="4 6" key="3">
    <citation type="submission" date="2019-11" db="EMBL/GenBank/DDBJ databases">
        <authorList>
            <person name="Jiao W.-B."/>
            <person name="Schneeberger K."/>
        </authorList>
    </citation>
    <scope>NUCLEOTIDE SEQUENCE [LARGE SCALE GENOMIC DNA]</scope>
    <source>
        <strain evidence="6">cv. An-1</strain>
        <strain evidence="7">cv. C24</strain>
    </source>
</reference>
<dbReference type="EMBL" id="CACSHJ010000088">
    <property type="protein sequence ID" value="CAA0374387.1"/>
    <property type="molecule type" value="Genomic_DNA"/>
</dbReference>
<proteinExistence type="predicted"/>
<dbReference type="ExpressionAtlas" id="A0A178VSC0">
    <property type="expression patterns" value="baseline and differential"/>
</dbReference>
<name>A0A178VSC0_ARATH</name>
<dbReference type="PANTHER" id="PTHR37213">
    <property type="entry name" value="SUBTILISIN-LIKE PROTEASE"/>
    <property type="match status" value="1"/>
</dbReference>
<gene>
    <name evidence="1" type="ordered locus">At2g33585</name>
    <name evidence="3" type="ordered locus">AXX17_At2g30050</name>
    <name evidence="4" type="ORF">AN1_LOCUS9791</name>
    <name evidence="2" type="ORF">C24_LOCUS9640</name>
</gene>
<dbReference type="EMBL" id="LUHQ01000002">
    <property type="protein sequence ID" value="OAP08045.1"/>
    <property type="molecule type" value="Genomic_DNA"/>
</dbReference>
<dbReference type="Araport" id="AT2G33585"/>
<dbReference type="OrthoDB" id="746946at2759"/>
<dbReference type="GeneID" id="817924"/>
<dbReference type="EMBL" id="CACRSJ010000105">
    <property type="protein sequence ID" value="VYS54334.1"/>
    <property type="molecule type" value="Genomic_DNA"/>
</dbReference>
<evidence type="ECO:0000313" key="1">
    <source>
        <dbReference type="Araport" id="AT2G33585"/>
    </source>
</evidence>
<accession>A0A178VSC0</accession>
<dbReference type="PANTHER" id="PTHR37213:SF1">
    <property type="entry name" value="SUBTILISIN-LIKE PROTEASE"/>
    <property type="match status" value="1"/>
</dbReference>
<protein>
    <submittedName>
        <fullName evidence="3">Uncharacterized protein</fullName>
    </submittedName>
</protein>